<accession>G8EY14</accession>
<gene>
    <name evidence="1" type="ORF">SXFG_00154</name>
</gene>
<dbReference type="Proteomes" id="UP000297591">
    <property type="component" value="Segment"/>
</dbReference>
<evidence type="ECO:0000313" key="2">
    <source>
        <dbReference type="Proteomes" id="UP000297591"/>
    </source>
</evidence>
<proteinExistence type="predicted"/>
<name>G8EY14_9CAUD</name>
<organism evidence="1 2">
    <name type="scientific">Synechococcus phage S-CAM8</name>
    <dbReference type="NCBI Taxonomy" id="754038"/>
    <lineage>
        <taxon>Viruses</taxon>
        <taxon>Duplodnaviria</taxon>
        <taxon>Heunggongvirae</taxon>
        <taxon>Uroviricota</taxon>
        <taxon>Caudoviricetes</taxon>
        <taxon>Pantevenvirales</taxon>
        <taxon>Kyanoviridae</taxon>
        <taxon>Neritesvirus</taxon>
        <taxon>Neritesvirus scam8</taxon>
    </lineage>
</organism>
<sequence>MAAASHVPETCPCWPVSRPDLALKSSYQECIMADIKITDLPAYTDPVSTDVLPIVDVGSDLTKKVSIADLLENAGTGSATAPSFSFDGDNDTGIYRPGANRIAITTNGTQRLLVNSSGSAQFTGSAEFAGNVYIGGTNPNIQLFAAGSSKFGGTLAIGTSTSNADRTILLNANGNAEFAGYIISGLDPTNGANAGCKVDKDGTFRVARPAGSQKVWDAYKVGDASSSSIIYANGSAEFAGGITSTNGTQRSYMGSVGYAEFTRIGDGTNGAVRLNSAAKAVTIADQNDTNKIYLDYDGSATFAGNVIVGPSANIRLFANGSSRFGGSIGVGPSADSNNQTITLNTDGSAGFDGLIQSGGGAYGGANDGCGITPYGLIYLSRTSSSSTSFLNYVTGNSTPTIEFTAGGSATFAGSVSIGGTAAANTIDEYEEGTWTPAFTEEGGNTFSGTYLGSYVRCGNSVVGTFNARYDASSNIADNTQLVRITGFPYNTNSTGGNQEISFLVDNRSNSNTGFGAYGTNTTGYRGVIYDGEIRLFNLDTGAPIKWSDVKTPTTGPTTGFKASFTVSNID</sequence>
<evidence type="ECO:0000313" key="1">
    <source>
        <dbReference type="EMBL" id="AET72704.1"/>
    </source>
</evidence>
<dbReference type="EMBL" id="JF974299">
    <property type="protein sequence ID" value="AET72704.1"/>
    <property type="molecule type" value="Genomic_DNA"/>
</dbReference>
<reference evidence="1 2" key="1">
    <citation type="submission" date="2010-12" db="EMBL/GenBank/DDBJ databases">
        <title>The Genome Sequence of Synechococcus phage S-CAM8 0608SB47.</title>
        <authorList>
            <consortium name="The Broad Institute Genome Sequencing Platform"/>
            <person name="Henn M.R."/>
            <person name="Martiny J."/>
            <person name="Weihe C."/>
            <person name="Levin J."/>
            <person name="Malboeuf C."/>
            <person name="Casali M."/>
            <person name="Russ C."/>
            <person name="Lennon N."/>
            <person name="Chapman S.B."/>
            <person name="Erlich R."/>
            <person name="Young S.K."/>
            <person name="Yandava C."/>
            <person name="Zeng Q."/>
            <person name="Alvarado L."/>
            <person name="Anderson S."/>
            <person name="Berlin A."/>
            <person name="Chen Z."/>
            <person name="Freedman E."/>
            <person name="Gellesch M."/>
            <person name="Goldberg J."/>
            <person name="Green L."/>
            <person name="Griggs A."/>
            <person name="Gujja S."/>
            <person name="Heilman E.R."/>
            <person name="Heiman D."/>
            <person name="Hollinger A."/>
            <person name="Howarth C."/>
            <person name="Larson L."/>
            <person name="Mehta T."/>
            <person name="Pearson M."/>
            <person name="Roberts A."/>
            <person name="Ryan E."/>
            <person name="Saif S."/>
            <person name="Shea T."/>
            <person name="Shenoy N."/>
            <person name="Sisk P."/>
            <person name="Stolte C."/>
            <person name="Sykes S."/>
            <person name="White J."/>
            <person name="Haas B."/>
            <person name="Nusbaum C."/>
            <person name="Birren B."/>
        </authorList>
    </citation>
    <scope>NUCLEOTIDE SEQUENCE [LARGE SCALE GENOMIC DNA]</scope>
    <source>
        <strain evidence="1 2">0608SB47</strain>
    </source>
</reference>
<protein>
    <submittedName>
        <fullName evidence="1">Uncharacterized protein</fullName>
    </submittedName>
</protein>